<dbReference type="Proteomes" id="UP001295684">
    <property type="component" value="Unassembled WGS sequence"/>
</dbReference>
<evidence type="ECO:0000313" key="2">
    <source>
        <dbReference type="Proteomes" id="UP001295684"/>
    </source>
</evidence>
<dbReference type="EMBL" id="CAMPGE010012033">
    <property type="protein sequence ID" value="CAI2370818.1"/>
    <property type="molecule type" value="Genomic_DNA"/>
</dbReference>
<accession>A0AAD1UNT8</accession>
<dbReference type="AlphaFoldDB" id="A0AAD1UNT8"/>
<proteinExistence type="predicted"/>
<protein>
    <submittedName>
        <fullName evidence="1">Uncharacterized protein</fullName>
    </submittedName>
</protein>
<reference evidence="1" key="1">
    <citation type="submission" date="2023-07" db="EMBL/GenBank/DDBJ databases">
        <authorList>
            <consortium name="AG Swart"/>
            <person name="Singh M."/>
            <person name="Singh A."/>
            <person name="Seah K."/>
            <person name="Emmerich C."/>
        </authorList>
    </citation>
    <scope>NUCLEOTIDE SEQUENCE</scope>
    <source>
        <strain evidence="1">DP1</strain>
    </source>
</reference>
<organism evidence="1 2">
    <name type="scientific">Euplotes crassus</name>
    <dbReference type="NCBI Taxonomy" id="5936"/>
    <lineage>
        <taxon>Eukaryota</taxon>
        <taxon>Sar</taxon>
        <taxon>Alveolata</taxon>
        <taxon>Ciliophora</taxon>
        <taxon>Intramacronucleata</taxon>
        <taxon>Spirotrichea</taxon>
        <taxon>Hypotrichia</taxon>
        <taxon>Euplotida</taxon>
        <taxon>Euplotidae</taxon>
        <taxon>Moneuplotes</taxon>
    </lineage>
</organism>
<comment type="caution">
    <text evidence="1">The sequence shown here is derived from an EMBL/GenBank/DDBJ whole genome shotgun (WGS) entry which is preliminary data.</text>
</comment>
<name>A0AAD1UNT8_EUPCR</name>
<sequence>MWTTRLVPRVFKSPSILRQTSLITSVLQRNFCFRWGKKYRDIYGPSSWNTPEKRYDSNHRMGQVKERTQDPLYIDDRIKHIDGGISAYITRLHDEKIYDIPLRSMAFILYNEAREKRNEKLVYKRFEENYHRLISTSIVAREAFGGLWACYQSNCASLEGIAFWEEKLKELAQDLHPTWIKELLQAFNNNKQLKASHMNKIIDEYLKPRLLEVWDPKLLYNQRTMNDLIVEFKKLNYYDEEIFEKIIDSLLVKKRIQNIYFFETFHQFMNEVNENPKGSLYQKWTEKINQFEEKHYTADFKWRYNAEERRRRTHKELVARRDEFDWEDFVEVETTDEREERERKRIEEEQQRKYSVYNKELFVKQVKKYRAEGKTMIEMMVYLDVDEEALENAFQAISQEEQLERLEELRKENKLPFAEGTTV</sequence>
<keyword evidence="2" id="KW-1185">Reference proteome</keyword>
<gene>
    <name evidence="1" type="ORF">ECRASSUSDP1_LOCUS12137</name>
</gene>
<evidence type="ECO:0000313" key="1">
    <source>
        <dbReference type="EMBL" id="CAI2370818.1"/>
    </source>
</evidence>